<dbReference type="Proteomes" id="UP000823823">
    <property type="component" value="Unassembled WGS sequence"/>
</dbReference>
<evidence type="ECO:0000256" key="2">
    <source>
        <dbReference type="ARBA" id="ARBA00007362"/>
    </source>
</evidence>
<evidence type="ECO:0000256" key="3">
    <source>
        <dbReference type="ARBA" id="ARBA00022692"/>
    </source>
</evidence>
<reference evidence="9" key="2">
    <citation type="submission" date="2021-04" db="EMBL/GenBank/DDBJ databases">
        <authorList>
            <person name="Gilroy R."/>
        </authorList>
    </citation>
    <scope>NUCLEOTIDE SEQUENCE</scope>
    <source>
        <strain evidence="9">ChiHjej13B12-24818</strain>
    </source>
</reference>
<organism evidence="9 10">
    <name type="scientific">Candidatus Brachybacterium merdavium</name>
    <dbReference type="NCBI Taxonomy" id="2838513"/>
    <lineage>
        <taxon>Bacteria</taxon>
        <taxon>Bacillati</taxon>
        <taxon>Actinomycetota</taxon>
        <taxon>Actinomycetes</taxon>
        <taxon>Micrococcales</taxon>
        <taxon>Dermabacteraceae</taxon>
        <taxon>Brachybacterium</taxon>
    </lineage>
</organism>
<dbReference type="InterPro" id="IPR037185">
    <property type="entry name" value="EmrE-like"/>
</dbReference>
<dbReference type="InterPro" id="IPR050638">
    <property type="entry name" value="AA-Vitamin_Transporters"/>
</dbReference>
<gene>
    <name evidence="9" type="ORF">H9786_13690</name>
</gene>
<dbReference type="Pfam" id="PF00892">
    <property type="entry name" value="EamA"/>
    <property type="match status" value="2"/>
</dbReference>
<feature type="transmembrane region" description="Helical" evidence="7">
    <location>
        <begin position="277"/>
        <end position="296"/>
    </location>
</feature>
<evidence type="ECO:0000256" key="6">
    <source>
        <dbReference type="SAM" id="MobiDB-lite"/>
    </source>
</evidence>
<evidence type="ECO:0000256" key="7">
    <source>
        <dbReference type="SAM" id="Phobius"/>
    </source>
</evidence>
<evidence type="ECO:0000313" key="9">
    <source>
        <dbReference type="EMBL" id="HJB11553.1"/>
    </source>
</evidence>
<feature type="transmembrane region" description="Helical" evidence="7">
    <location>
        <begin position="252"/>
        <end position="271"/>
    </location>
</feature>
<keyword evidence="3 7" id="KW-0812">Transmembrane</keyword>
<feature type="region of interest" description="Disordered" evidence="6">
    <location>
        <begin position="296"/>
        <end position="321"/>
    </location>
</feature>
<dbReference type="PANTHER" id="PTHR32322">
    <property type="entry name" value="INNER MEMBRANE TRANSPORTER"/>
    <property type="match status" value="1"/>
</dbReference>
<feature type="transmembrane region" description="Helical" evidence="7">
    <location>
        <begin position="78"/>
        <end position="97"/>
    </location>
</feature>
<dbReference type="SUPFAM" id="SSF103481">
    <property type="entry name" value="Multidrug resistance efflux transporter EmrE"/>
    <property type="match status" value="2"/>
</dbReference>
<feature type="transmembrane region" description="Helical" evidence="7">
    <location>
        <begin position="132"/>
        <end position="150"/>
    </location>
</feature>
<evidence type="ECO:0000256" key="4">
    <source>
        <dbReference type="ARBA" id="ARBA00022989"/>
    </source>
</evidence>
<feature type="transmembrane region" description="Helical" evidence="7">
    <location>
        <begin position="156"/>
        <end position="176"/>
    </location>
</feature>
<evidence type="ECO:0000313" key="10">
    <source>
        <dbReference type="Proteomes" id="UP000823823"/>
    </source>
</evidence>
<feature type="compositionally biased region" description="Polar residues" evidence="6">
    <location>
        <begin position="312"/>
        <end position="321"/>
    </location>
</feature>
<feature type="transmembrane region" description="Helical" evidence="7">
    <location>
        <begin position="221"/>
        <end position="240"/>
    </location>
</feature>
<name>A0A9D2LFJ4_9MICO</name>
<feature type="transmembrane region" description="Helical" evidence="7">
    <location>
        <begin position="188"/>
        <end position="209"/>
    </location>
</feature>
<comment type="caution">
    <text evidence="9">The sequence shown here is derived from an EMBL/GenBank/DDBJ whole genome shotgun (WGS) entry which is preliminary data.</text>
</comment>
<feature type="transmembrane region" description="Helical" evidence="7">
    <location>
        <begin position="103"/>
        <end position="125"/>
    </location>
</feature>
<evidence type="ECO:0000256" key="1">
    <source>
        <dbReference type="ARBA" id="ARBA00004141"/>
    </source>
</evidence>
<feature type="domain" description="EamA" evidence="8">
    <location>
        <begin position="23"/>
        <end position="147"/>
    </location>
</feature>
<evidence type="ECO:0000259" key="8">
    <source>
        <dbReference type="Pfam" id="PF00892"/>
    </source>
</evidence>
<feature type="transmembrane region" description="Helical" evidence="7">
    <location>
        <begin position="48"/>
        <end position="66"/>
    </location>
</feature>
<sequence length="321" mass="32794">MPRPLRTPFPGTASATIRGDTVLTALTPIVWGTTYLVTSELLPPGHPLFAALMRALPAGLLALLLARTLPRGAWWWRSLVLGTLNIGAFFPLLFIAAEELPGGVAATLAAIQPLVVALLAVVVLAEPPSWGRILWGLAGVAGVALVVLGPGAGLSLLGVVAGLLGASATALGIVLTKHWGQPVGVGPVGFAGWQLTAGGLVMLLLTAAFEGAPARIDAPAIGGYLWLGLLGGLLAYSLWFRGIARLPVTATALLVLLSPLTAAVLGMVVLGERFTPVQALGFALALIALTAGQLPGRPTARASTLKPMPDRSTPTAQEVTS</sequence>
<dbReference type="EMBL" id="DWZH01000106">
    <property type="protein sequence ID" value="HJB11553.1"/>
    <property type="molecule type" value="Genomic_DNA"/>
</dbReference>
<proteinExistence type="inferred from homology"/>
<comment type="subcellular location">
    <subcellularLocation>
        <location evidence="1">Membrane</location>
        <topology evidence="1">Multi-pass membrane protein</topology>
    </subcellularLocation>
</comment>
<dbReference type="AlphaFoldDB" id="A0A9D2LFJ4"/>
<dbReference type="PANTHER" id="PTHR32322:SF2">
    <property type="entry name" value="EAMA DOMAIN-CONTAINING PROTEIN"/>
    <property type="match status" value="1"/>
</dbReference>
<keyword evidence="5 7" id="KW-0472">Membrane</keyword>
<feature type="domain" description="EamA" evidence="8">
    <location>
        <begin position="157"/>
        <end position="289"/>
    </location>
</feature>
<dbReference type="InterPro" id="IPR000620">
    <property type="entry name" value="EamA_dom"/>
</dbReference>
<dbReference type="GO" id="GO:0016020">
    <property type="term" value="C:membrane"/>
    <property type="evidence" value="ECO:0007669"/>
    <property type="project" value="UniProtKB-SubCell"/>
</dbReference>
<reference evidence="9" key="1">
    <citation type="journal article" date="2021" name="PeerJ">
        <title>Extensive microbial diversity within the chicken gut microbiome revealed by metagenomics and culture.</title>
        <authorList>
            <person name="Gilroy R."/>
            <person name="Ravi A."/>
            <person name="Getino M."/>
            <person name="Pursley I."/>
            <person name="Horton D.L."/>
            <person name="Alikhan N.F."/>
            <person name="Baker D."/>
            <person name="Gharbi K."/>
            <person name="Hall N."/>
            <person name="Watson M."/>
            <person name="Adriaenssens E.M."/>
            <person name="Foster-Nyarko E."/>
            <person name="Jarju S."/>
            <person name="Secka A."/>
            <person name="Antonio M."/>
            <person name="Oren A."/>
            <person name="Chaudhuri R.R."/>
            <person name="La Ragione R."/>
            <person name="Hildebrand F."/>
            <person name="Pallen M.J."/>
        </authorList>
    </citation>
    <scope>NUCLEOTIDE SEQUENCE</scope>
    <source>
        <strain evidence="9">ChiHjej13B12-24818</strain>
    </source>
</reference>
<evidence type="ECO:0000256" key="5">
    <source>
        <dbReference type="ARBA" id="ARBA00023136"/>
    </source>
</evidence>
<protein>
    <submittedName>
        <fullName evidence="9">DMT family transporter</fullName>
    </submittedName>
</protein>
<comment type="similarity">
    <text evidence="2">Belongs to the EamA transporter family.</text>
</comment>
<keyword evidence="4 7" id="KW-1133">Transmembrane helix</keyword>
<accession>A0A9D2LFJ4</accession>
<dbReference type="Gene3D" id="1.10.3730.20">
    <property type="match status" value="1"/>
</dbReference>